<dbReference type="PANTHER" id="PTHR10920">
    <property type="entry name" value="RIBOSOMAL RNA METHYLTRANSFERASE"/>
    <property type="match status" value="1"/>
</dbReference>
<organism evidence="13 14">
    <name type="scientific">Cognatilysobacter xinjiangensis</name>
    <dbReference type="NCBI Taxonomy" id="546892"/>
    <lineage>
        <taxon>Bacteria</taxon>
        <taxon>Pseudomonadati</taxon>
        <taxon>Pseudomonadota</taxon>
        <taxon>Gammaproteobacteria</taxon>
        <taxon>Lysobacterales</taxon>
        <taxon>Lysobacteraceae</taxon>
        <taxon>Cognatilysobacter</taxon>
    </lineage>
</organism>
<evidence type="ECO:0000256" key="3">
    <source>
        <dbReference type="ARBA" id="ARBA00022679"/>
    </source>
</evidence>
<feature type="binding site" evidence="11">
    <location>
        <position position="115"/>
    </location>
    <ligand>
        <name>S-adenosyl-L-methionine</name>
        <dbReference type="ChEBI" id="CHEBI:59789"/>
    </ligand>
</feature>
<evidence type="ECO:0000256" key="11">
    <source>
        <dbReference type="HAMAP-Rule" id="MF_01547"/>
    </source>
</evidence>
<dbReference type="InterPro" id="IPR015507">
    <property type="entry name" value="rRNA-MeTfrase_E"/>
</dbReference>
<dbReference type="GO" id="GO:0032259">
    <property type="term" value="P:methylation"/>
    <property type="evidence" value="ECO:0007669"/>
    <property type="project" value="UniProtKB-KW"/>
</dbReference>
<evidence type="ECO:0000256" key="4">
    <source>
        <dbReference type="ARBA" id="ARBA00022691"/>
    </source>
</evidence>
<dbReference type="Gene3D" id="3.40.50.150">
    <property type="entry name" value="Vaccinia Virus protein VP39"/>
    <property type="match status" value="1"/>
</dbReference>
<accession>A0ABQ3C582</accession>
<keyword evidence="1 11" id="KW-0698">rRNA processing</keyword>
<evidence type="ECO:0000259" key="12">
    <source>
        <dbReference type="Pfam" id="PF01728"/>
    </source>
</evidence>
<feature type="active site" description="Proton acceptor" evidence="11">
    <location>
        <position position="196"/>
    </location>
</feature>
<feature type="domain" description="Ribosomal RNA methyltransferase FtsJ" evidence="12">
    <location>
        <begin position="64"/>
        <end position="239"/>
    </location>
</feature>
<keyword evidence="2 11" id="KW-0489">Methyltransferase</keyword>
<dbReference type="EC" id="2.1.1.166" evidence="6 11"/>
<comment type="catalytic activity">
    <reaction evidence="10 11">
        <text>uridine(2552) in 23S rRNA + S-adenosyl-L-methionine = 2'-O-methyluridine(2552) in 23S rRNA + S-adenosyl-L-homocysteine + H(+)</text>
        <dbReference type="Rhea" id="RHEA:42720"/>
        <dbReference type="Rhea" id="RHEA-COMP:10202"/>
        <dbReference type="Rhea" id="RHEA-COMP:10203"/>
        <dbReference type="ChEBI" id="CHEBI:15378"/>
        <dbReference type="ChEBI" id="CHEBI:57856"/>
        <dbReference type="ChEBI" id="CHEBI:59789"/>
        <dbReference type="ChEBI" id="CHEBI:65315"/>
        <dbReference type="ChEBI" id="CHEBI:74478"/>
        <dbReference type="EC" id="2.1.1.166"/>
    </reaction>
</comment>
<gene>
    <name evidence="11 13" type="primary">rlmE</name>
    <name evidence="11" type="synonym">ftsJ</name>
    <name evidence="11" type="synonym">rrmJ</name>
    <name evidence="13" type="ORF">GCM10008101_15710</name>
</gene>
<feature type="binding site" evidence="11">
    <location>
        <position position="156"/>
    </location>
    <ligand>
        <name>S-adenosyl-L-methionine</name>
        <dbReference type="ChEBI" id="CHEBI:59789"/>
    </ligand>
</feature>
<comment type="similarity">
    <text evidence="11">Belongs to the class I-like SAM-binding methyltransferase superfamily. RNA methyltransferase RlmE family.</text>
</comment>
<dbReference type="Pfam" id="PF01728">
    <property type="entry name" value="FtsJ"/>
    <property type="match status" value="1"/>
</dbReference>
<comment type="caution">
    <text evidence="13">The sequence shown here is derived from an EMBL/GenBank/DDBJ whole genome shotgun (WGS) entry which is preliminary data.</text>
</comment>
<name>A0ABQ3C582_9GAMM</name>
<evidence type="ECO:0000256" key="10">
    <source>
        <dbReference type="ARBA" id="ARBA00048970"/>
    </source>
</evidence>
<reference evidence="14" key="1">
    <citation type="journal article" date="2019" name="Int. J. Syst. Evol. Microbiol.">
        <title>The Global Catalogue of Microorganisms (GCM) 10K type strain sequencing project: providing services to taxonomists for standard genome sequencing and annotation.</title>
        <authorList>
            <consortium name="The Broad Institute Genomics Platform"/>
            <consortium name="The Broad Institute Genome Sequencing Center for Infectious Disease"/>
            <person name="Wu L."/>
            <person name="Ma J."/>
        </authorList>
    </citation>
    <scope>NUCLEOTIDE SEQUENCE [LARGE SCALE GENOMIC DNA]</scope>
    <source>
        <strain evidence="14">KCTC 22558</strain>
    </source>
</reference>
<dbReference type="EMBL" id="BMXY01000001">
    <property type="protein sequence ID" value="GGZ62410.1"/>
    <property type="molecule type" value="Genomic_DNA"/>
</dbReference>
<dbReference type="PANTHER" id="PTHR10920:SF18">
    <property type="entry name" value="RRNA METHYLTRANSFERASE 2, MITOCHONDRIAL"/>
    <property type="match status" value="1"/>
</dbReference>
<evidence type="ECO:0000313" key="14">
    <source>
        <dbReference type="Proteomes" id="UP000643403"/>
    </source>
</evidence>
<dbReference type="HAMAP" id="MF_01547">
    <property type="entry name" value="RNA_methyltr_E"/>
    <property type="match status" value="1"/>
</dbReference>
<keyword evidence="3 11" id="KW-0808">Transferase</keyword>
<feature type="binding site" evidence="11">
    <location>
        <position position="97"/>
    </location>
    <ligand>
        <name>S-adenosyl-L-methionine</name>
        <dbReference type="ChEBI" id="CHEBI:59789"/>
    </ligand>
</feature>
<dbReference type="Proteomes" id="UP000643403">
    <property type="component" value="Unassembled WGS sequence"/>
</dbReference>
<dbReference type="InterPro" id="IPR002877">
    <property type="entry name" value="RNA_MeTrfase_FtsJ_dom"/>
</dbReference>
<proteinExistence type="inferred from homology"/>
<evidence type="ECO:0000256" key="5">
    <source>
        <dbReference type="ARBA" id="ARBA00037569"/>
    </source>
</evidence>
<comment type="function">
    <text evidence="5 11">Specifically methylates the uridine in position 2552 of 23S rRNA at the 2'-O position of the ribose in the fully assembled 50S ribosomal subunit.</text>
</comment>
<evidence type="ECO:0000256" key="7">
    <source>
        <dbReference type="ARBA" id="ARBA00041129"/>
    </source>
</evidence>
<protein>
    <recommendedName>
        <fullName evidence="7 11">Ribosomal RNA large subunit methyltransferase E</fullName>
        <ecNumber evidence="6 11">2.1.1.166</ecNumber>
    </recommendedName>
    <alternativeName>
        <fullName evidence="9 11">23S rRNA Um2552 methyltransferase</fullName>
    </alternativeName>
    <alternativeName>
        <fullName evidence="8 11">rRNA (uridine-2'-O-)-methyltransferase</fullName>
    </alternativeName>
</protein>
<feature type="binding site" evidence="11">
    <location>
        <position position="95"/>
    </location>
    <ligand>
        <name>S-adenosyl-L-methionine</name>
        <dbReference type="ChEBI" id="CHEBI:59789"/>
    </ligand>
</feature>
<evidence type="ECO:0000256" key="8">
    <source>
        <dbReference type="ARBA" id="ARBA00041995"/>
    </source>
</evidence>
<evidence type="ECO:0000256" key="6">
    <source>
        <dbReference type="ARBA" id="ARBA00038861"/>
    </source>
</evidence>
<dbReference type="InterPro" id="IPR050082">
    <property type="entry name" value="RNA_methyltr_RlmE"/>
</dbReference>
<keyword evidence="11" id="KW-0963">Cytoplasm</keyword>
<feature type="binding site" evidence="11">
    <location>
        <position position="131"/>
    </location>
    <ligand>
        <name>S-adenosyl-L-methionine</name>
        <dbReference type="ChEBI" id="CHEBI:59789"/>
    </ligand>
</feature>
<evidence type="ECO:0000256" key="2">
    <source>
        <dbReference type="ARBA" id="ARBA00022603"/>
    </source>
</evidence>
<keyword evidence="14" id="KW-1185">Reference proteome</keyword>
<evidence type="ECO:0000313" key="13">
    <source>
        <dbReference type="EMBL" id="GGZ62410.1"/>
    </source>
</evidence>
<dbReference type="PIRSF" id="PIRSF005461">
    <property type="entry name" value="23S_rRNA_mtase"/>
    <property type="match status" value="1"/>
</dbReference>
<dbReference type="InterPro" id="IPR029063">
    <property type="entry name" value="SAM-dependent_MTases_sf"/>
</dbReference>
<sequence>MVRLGAVKRTFRERGEAQGIMRLRAAFFRRVHTPMPTRSKSSHRWLKEHFSDPYVKKAKAEGLRSRAAYKLEELVERDRLLKPGMVVVDLGAAPGGWSQWVRQELGDRGRVIALDILAMPPLAGVEFLHGDFREDDVLSQLEAMLGGQPVDLVLSDMAPNMSGVDSVDLPRAMYLSELAMDFADKHLRVGGNFLIKLFQGVGFDEYVKELRRRYDKVVIRKPAASRKRSPEVYALAQGRRAAMK</sequence>
<keyword evidence="4 11" id="KW-0949">S-adenosyl-L-methionine</keyword>
<comment type="subcellular location">
    <subcellularLocation>
        <location evidence="11">Cytoplasm</location>
    </subcellularLocation>
</comment>
<dbReference type="GO" id="GO:0008168">
    <property type="term" value="F:methyltransferase activity"/>
    <property type="evidence" value="ECO:0007669"/>
    <property type="project" value="UniProtKB-KW"/>
</dbReference>
<dbReference type="NCBIfam" id="NF008390">
    <property type="entry name" value="PRK11188.1"/>
    <property type="match status" value="1"/>
</dbReference>
<evidence type="ECO:0000256" key="9">
    <source>
        <dbReference type="ARBA" id="ARBA00042745"/>
    </source>
</evidence>
<evidence type="ECO:0000256" key="1">
    <source>
        <dbReference type="ARBA" id="ARBA00022552"/>
    </source>
</evidence>
<dbReference type="SUPFAM" id="SSF53335">
    <property type="entry name" value="S-adenosyl-L-methionine-dependent methyltransferases"/>
    <property type="match status" value="1"/>
</dbReference>